<dbReference type="GO" id="GO:0015074">
    <property type="term" value="P:DNA integration"/>
    <property type="evidence" value="ECO:0007669"/>
    <property type="project" value="UniProtKB-KW"/>
</dbReference>
<feature type="compositionally biased region" description="Basic and acidic residues" evidence="25">
    <location>
        <begin position="873"/>
        <end position="886"/>
    </location>
</feature>
<dbReference type="SMART" id="SM00343">
    <property type="entry name" value="ZnF_C2HC"/>
    <property type="match status" value="1"/>
</dbReference>
<dbReference type="GO" id="GO:0006310">
    <property type="term" value="P:DNA recombination"/>
    <property type="evidence" value="ECO:0007669"/>
    <property type="project" value="UniProtKB-KW"/>
</dbReference>
<keyword evidence="20" id="KW-0233">DNA recombination</keyword>
<dbReference type="GO" id="GO:0003964">
    <property type="term" value="F:RNA-directed DNA polymerase activity"/>
    <property type="evidence" value="ECO:0007669"/>
    <property type="project" value="UniProtKB-KW"/>
</dbReference>
<keyword evidence="29" id="KW-1185">Reference proteome</keyword>
<evidence type="ECO:0000256" key="10">
    <source>
        <dbReference type="ARBA" id="ARBA00022750"/>
    </source>
</evidence>
<dbReference type="Pfam" id="PF07727">
    <property type="entry name" value="RVT_2"/>
    <property type="match status" value="1"/>
</dbReference>
<comment type="catalytic activity">
    <reaction evidence="22">
        <text>DNA(n) + a 2'-deoxyribonucleoside 5'-triphosphate = DNA(n+1) + diphosphate</text>
        <dbReference type="Rhea" id="RHEA:22508"/>
        <dbReference type="Rhea" id="RHEA-COMP:17339"/>
        <dbReference type="Rhea" id="RHEA-COMP:17340"/>
        <dbReference type="ChEBI" id="CHEBI:33019"/>
        <dbReference type="ChEBI" id="CHEBI:61560"/>
        <dbReference type="ChEBI" id="CHEBI:173112"/>
        <dbReference type="EC" id="2.7.7.49"/>
    </reaction>
</comment>
<evidence type="ECO:0000256" key="11">
    <source>
        <dbReference type="ARBA" id="ARBA00022759"/>
    </source>
</evidence>
<evidence type="ECO:0000256" key="12">
    <source>
        <dbReference type="ARBA" id="ARBA00022801"/>
    </source>
</evidence>
<dbReference type="InterPro" id="IPR043502">
    <property type="entry name" value="DNA/RNA_pol_sf"/>
</dbReference>
<evidence type="ECO:0000256" key="17">
    <source>
        <dbReference type="ARBA" id="ARBA00022918"/>
    </source>
</evidence>
<dbReference type="InterPro" id="IPR036875">
    <property type="entry name" value="Znf_CCHC_sf"/>
</dbReference>
<dbReference type="GO" id="GO:0004190">
    <property type="term" value="F:aspartic-type endopeptidase activity"/>
    <property type="evidence" value="ECO:0007669"/>
    <property type="project" value="UniProtKB-KW"/>
</dbReference>
<evidence type="ECO:0000256" key="9">
    <source>
        <dbReference type="ARBA" id="ARBA00022741"/>
    </source>
</evidence>
<keyword evidence="13" id="KW-0067">ATP-binding</keyword>
<sequence length="1497" mass="165126">MSSNTSNGESTALFKIPTLTGLDDFFQWKTALTDSLLMLGALDIVEGNEPQPVAIKIEESTMAALTVVSAEEKKDLKSWLERDRKAMAIMRRTISDALKVDIEDCRSAKEIWDQLCSLHDLTAPEHRAEIKRELLNHFLLEGTDLKAHLDGFLRMLYKASGAGLRSSGACTRTPESLKTFAELRRQYNLEGAQRARTQARSTAAVMMAAGNRNQEDHSRKSNNPERKGSGHGKGNGRELSRVRCYRCNELGHMKRDCPKAEDSQEGGDTHMVTPTGPFIGVANAVTVDPAEDATVATVTGPRSTTWIIDSGATHHIVSDASQLTDMRHLHSPMQFGLATRKGSMESTVVGCVGMTTEDGKKVIFTDVHHVKEARVNLLSAPVLIRKGWTVSLKHNASFIRNGTLTLSLAEKQGLFLLELPGAGTDMNQDPHLVAFTPAKDEVMTLTEAHERFGHMSKTRLKNMIREGTIKGIVLKDDISDFCISCQKAKTTKHTFGQETLRGTSPLDLVVTDVAGAVQDSASGNKYYVALTDDYLGLTLAKAIPAKHVVAQTLIGWINLLENCLAAKVHVLRSDGGGEYTSNAFKAWLGGKGIVHQITPPYTPQHNGIAERKNRTIKEMVSAMMVDSGISMAYWDWALQYSTVIQLILTVGDGISAWERLFKRKVNFRMVQPFGCAAWVYTPAETRTKSDLTAAKTIRGQYLGLTYEGGVAVLENGTGKIHVTREVTFEPRHQSATISEIPAPIPCQDGPVPTPTSTNVEEPHLHDVAGNTDESSVEQGEDVEKVDGGSMDQGEDAAKEAKEVLETGVEEPEMADVVDEGTAVAKDQGEQEAGVGQQDVPGDRNEDTGPADRKRAREDEVAVGTGQAPARPMHVPEPRRSRPEVPRRALPPRRAAPGRHGNVNIAAAELGDEPNTHRQAMAAPDASEWQAAEAVELGNHRRAGTWKPAKLPIGRTAVGSRWVYKRKMNSEGQILKHKARVVARGFSQKPGLDYEETHAPTPALTALRVFIAIAVRHGLIIHQMDVEAAFLNSKIDVELYMEPPEGLTLPNDCNTLLIQRGLYGFKQSARLWWKAAHEFIVSLGFEQLVTEWCIYVRHGKHGPIYLLIYVDDMLVAGPTQAEVDDVKGALKQQWRMTDLGPVAWVLGVSIERREEGALLSQSAYIKSLAKKFGQENGRKTYTPLPPDLPTREGEPFPDRQLYHTIVGMLLWVGIATRGDVAFAAGYLGRHSAAPTYEHWDMALRVVRYLDTTHDVGLYFAKNTVAKHLEGWSDADYAGDRDTRRSTTGYAFKVFGALVSWGARRQDIVATSTVHAEYVAMAESARENAYLRTLLSDLHHPVPGPTTLHGDNEGALTLVTKPAFHQRTKHIEVRWHYIREAQESRFARRSSKPIYSRSRCLHPRTRSIDAPLAYCAEMRWTRRKRGSRDASVTRTGRTHTRDATLPTLVLISVSMGTRLPTPIRTVPRHRLMAPNGPVGAAGEAGTWQPTRGWECYART</sequence>
<dbReference type="PANTHER" id="PTHR42648:SF11">
    <property type="entry name" value="TRANSPOSON TY4-P GAG-POL POLYPROTEIN"/>
    <property type="match status" value="1"/>
</dbReference>
<evidence type="ECO:0000256" key="21">
    <source>
        <dbReference type="ARBA" id="ARBA00023268"/>
    </source>
</evidence>
<evidence type="ECO:0000259" key="26">
    <source>
        <dbReference type="PROSITE" id="PS50158"/>
    </source>
</evidence>
<evidence type="ECO:0000256" key="14">
    <source>
        <dbReference type="ARBA" id="ARBA00022842"/>
    </source>
</evidence>
<protein>
    <submittedName>
        <fullName evidence="28">Uncharacterized protein</fullName>
    </submittedName>
</protein>
<evidence type="ECO:0000256" key="24">
    <source>
        <dbReference type="PROSITE-ProRule" id="PRU00047"/>
    </source>
</evidence>
<dbReference type="CDD" id="cd09272">
    <property type="entry name" value="RNase_HI_RT_Ty1"/>
    <property type="match status" value="1"/>
</dbReference>
<dbReference type="InterPro" id="IPR039537">
    <property type="entry name" value="Retrotran_Ty1/copia-like"/>
</dbReference>
<dbReference type="SUPFAM" id="SSF56672">
    <property type="entry name" value="DNA/RNA polymerases"/>
    <property type="match status" value="1"/>
</dbReference>
<comment type="function">
    <text evidence="1">The aspartyl protease (PR) mediates the proteolytic cleavages of the Gag and Gag-Pol polyproteins after assembly of the VLP.</text>
</comment>
<evidence type="ECO:0000256" key="15">
    <source>
        <dbReference type="ARBA" id="ARBA00022884"/>
    </source>
</evidence>
<feature type="domain" description="CCHC-type" evidence="26">
    <location>
        <begin position="243"/>
        <end position="259"/>
    </location>
</feature>
<dbReference type="Pfam" id="PF00098">
    <property type="entry name" value="zf-CCHC"/>
    <property type="match status" value="1"/>
</dbReference>
<dbReference type="Proteomes" id="UP000077684">
    <property type="component" value="Unassembled WGS sequence"/>
</dbReference>
<reference evidence="28" key="1">
    <citation type="submission" date="2016-04" db="EMBL/GenBank/DDBJ databases">
        <authorList>
            <person name="Nguyen H.D."/>
            <person name="Samba Siva P."/>
            <person name="Cullis J."/>
            <person name="Levesque C.A."/>
            <person name="Hambleton S."/>
        </authorList>
    </citation>
    <scope>NUCLEOTIDE SEQUENCE</scope>
    <source>
        <strain evidence="28">DAOMC 236426</strain>
    </source>
</reference>
<evidence type="ECO:0000256" key="3">
    <source>
        <dbReference type="ARBA" id="ARBA00022612"/>
    </source>
</evidence>
<evidence type="ECO:0000256" key="13">
    <source>
        <dbReference type="ARBA" id="ARBA00022840"/>
    </source>
</evidence>
<dbReference type="GO" id="GO:0006508">
    <property type="term" value="P:proteolysis"/>
    <property type="evidence" value="ECO:0007669"/>
    <property type="project" value="UniProtKB-KW"/>
</dbReference>
<evidence type="ECO:0000256" key="6">
    <source>
        <dbReference type="ARBA" id="ARBA00022695"/>
    </source>
</evidence>
<dbReference type="GO" id="GO:0003723">
    <property type="term" value="F:RNA binding"/>
    <property type="evidence" value="ECO:0007669"/>
    <property type="project" value="UniProtKB-KW"/>
</dbReference>
<evidence type="ECO:0000256" key="18">
    <source>
        <dbReference type="ARBA" id="ARBA00022932"/>
    </source>
</evidence>
<dbReference type="Gene3D" id="3.30.420.10">
    <property type="entry name" value="Ribonuclease H-like superfamily/Ribonuclease H"/>
    <property type="match status" value="1"/>
</dbReference>
<evidence type="ECO:0000256" key="19">
    <source>
        <dbReference type="ARBA" id="ARBA00023113"/>
    </source>
</evidence>
<keyword evidence="9" id="KW-0547">Nucleotide-binding</keyword>
<evidence type="ECO:0000256" key="22">
    <source>
        <dbReference type="ARBA" id="ARBA00048173"/>
    </source>
</evidence>
<evidence type="ECO:0000256" key="23">
    <source>
        <dbReference type="ARBA" id="ARBA00049244"/>
    </source>
</evidence>
<organism evidence="28 29">
    <name type="scientific">Tilletia controversa</name>
    <name type="common">dwarf bunt fungus</name>
    <dbReference type="NCBI Taxonomy" id="13291"/>
    <lineage>
        <taxon>Eukaryota</taxon>
        <taxon>Fungi</taxon>
        <taxon>Dikarya</taxon>
        <taxon>Basidiomycota</taxon>
        <taxon>Ustilaginomycotina</taxon>
        <taxon>Exobasidiomycetes</taxon>
        <taxon>Tilletiales</taxon>
        <taxon>Tilletiaceae</taxon>
        <taxon>Tilletia</taxon>
    </lineage>
</organism>
<keyword evidence="6" id="KW-0548">Nucleotidyltransferase</keyword>
<evidence type="ECO:0000256" key="25">
    <source>
        <dbReference type="SAM" id="MobiDB-lite"/>
    </source>
</evidence>
<keyword evidence="2" id="KW-0815">Transposition</keyword>
<keyword evidence="11" id="KW-0255">Endonuclease</keyword>
<dbReference type="EMBL" id="LWDE02000891">
    <property type="protein sequence ID" value="KAE8243467.1"/>
    <property type="molecule type" value="Genomic_DNA"/>
</dbReference>
<comment type="catalytic activity">
    <reaction evidence="23">
        <text>DNA(n) + a 2'-deoxyribonucleoside 5'-triphosphate = DNA(n+1) + diphosphate</text>
        <dbReference type="Rhea" id="RHEA:22508"/>
        <dbReference type="Rhea" id="RHEA-COMP:17339"/>
        <dbReference type="Rhea" id="RHEA-COMP:17340"/>
        <dbReference type="ChEBI" id="CHEBI:33019"/>
        <dbReference type="ChEBI" id="CHEBI:61560"/>
        <dbReference type="ChEBI" id="CHEBI:173112"/>
        <dbReference type="EC" id="2.7.7.7"/>
    </reaction>
</comment>
<keyword evidence="10" id="KW-0064">Aspartyl protease</keyword>
<comment type="caution">
    <text evidence="28">The sequence shown here is derived from an EMBL/GenBank/DDBJ whole genome shotgun (WGS) entry which is preliminary data.</text>
</comment>
<keyword evidence="7" id="KW-0540">Nuclease</keyword>
<evidence type="ECO:0000256" key="4">
    <source>
        <dbReference type="ARBA" id="ARBA00022664"/>
    </source>
</evidence>
<name>A0A8X7MQE7_9BASI</name>
<dbReference type="GO" id="GO:0005634">
    <property type="term" value="C:nucleus"/>
    <property type="evidence" value="ECO:0007669"/>
    <property type="project" value="UniProtKB-ARBA"/>
</dbReference>
<dbReference type="Pfam" id="PF22936">
    <property type="entry name" value="Pol_BBD"/>
    <property type="match status" value="1"/>
</dbReference>
<dbReference type="InterPro" id="IPR013103">
    <property type="entry name" value="RVT_2"/>
</dbReference>
<dbReference type="GO" id="GO:0006397">
    <property type="term" value="P:mRNA processing"/>
    <property type="evidence" value="ECO:0007669"/>
    <property type="project" value="UniProtKB-KW"/>
</dbReference>
<dbReference type="PROSITE" id="PS50994">
    <property type="entry name" value="INTEGRASE"/>
    <property type="match status" value="1"/>
</dbReference>
<evidence type="ECO:0000256" key="5">
    <source>
        <dbReference type="ARBA" id="ARBA00022670"/>
    </source>
</evidence>
<feature type="compositionally biased region" description="Basic and acidic residues" evidence="25">
    <location>
        <begin position="213"/>
        <end position="228"/>
    </location>
</feature>
<dbReference type="GO" id="GO:0005524">
    <property type="term" value="F:ATP binding"/>
    <property type="evidence" value="ECO:0007669"/>
    <property type="project" value="UniProtKB-KW"/>
</dbReference>
<dbReference type="SUPFAM" id="SSF53098">
    <property type="entry name" value="Ribonuclease H-like"/>
    <property type="match status" value="1"/>
</dbReference>
<dbReference type="PROSITE" id="PS50158">
    <property type="entry name" value="ZF_CCHC"/>
    <property type="match status" value="1"/>
</dbReference>
<keyword evidence="24" id="KW-0862">Zinc</keyword>
<dbReference type="InterPro" id="IPR012337">
    <property type="entry name" value="RNaseH-like_sf"/>
</dbReference>
<evidence type="ECO:0000256" key="20">
    <source>
        <dbReference type="ARBA" id="ARBA00023172"/>
    </source>
</evidence>
<feature type="compositionally biased region" description="Basic and acidic residues" evidence="25">
    <location>
        <begin position="840"/>
        <end position="859"/>
    </location>
</feature>
<keyword evidence="18" id="KW-0239">DNA-directed DNA polymerase</keyword>
<keyword evidence="17" id="KW-0695">RNA-directed DNA polymerase</keyword>
<keyword evidence="3" id="KW-1188">Viral release from host cell</keyword>
<dbReference type="Pfam" id="PF14223">
    <property type="entry name" value="Retrotran_gag_2"/>
    <property type="match status" value="1"/>
</dbReference>
<dbReference type="InterPro" id="IPR054722">
    <property type="entry name" value="PolX-like_BBD"/>
</dbReference>
<keyword evidence="19" id="KW-0917">Virion maturation</keyword>
<feature type="region of interest" description="Disordered" evidence="25">
    <location>
        <begin position="750"/>
        <end position="801"/>
    </location>
</feature>
<keyword evidence="12" id="KW-0378">Hydrolase</keyword>
<feature type="region of interest" description="Disordered" evidence="25">
    <location>
        <begin position="821"/>
        <end position="898"/>
    </location>
</feature>
<dbReference type="GO" id="GO:0008270">
    <property type="term" value="F:zinc ion binding"/>
    <property type="evidence" value="ECO:0007669"/>
    <property type="project" value="UniProtKB-KW"/>
</dbReference>
<keyword evidence="24" id="KW-0863">Zinc-finger</keyword>
<keyword evidence="4" id="KW-0507">mRNA processing</keyword>
<keyword evidence="5" id="KW-0645">Protease</keyword>
<evidence type="ECO:0000256" key="8">
    <source>
        <dbReference type="ARBA" id="ARBA00022723"/>
    </source>
</evidence>
<dbReference type="SUPFAM" id="SSF57756">
    <property type="entry name" value="Retrovirus zinc finger-like domains"/>
    <property type="match status" value="1"/>
</dbReference>
<keyword evidence="16" id="KW-0229">DNA integration</keyword>
<evidence type="ECO:0000313" key="29">
    <source>
        <dbReference type="Proteomes" id="UP000077684"/>
    </source>
</evidence>
<dbReference type="GO" id="GO:0004519">
    <property type="term" value="F:endonuclease activity"/>
    <property type="evidence" value="ECO:0007669"/>
    <property type="project" value="UniProtKB-KW"/>
</dbReference>
<keyword evidence="8" id="KW-0479">Metal-binding</keyword>
<gene>
    <name evidence="28" type="ORF">A4X06_0g6296</name>
</gene>
<dbReference type="InterPro" id="IPR001878">
    <property type="entry name" value="Znf_CCHC"/>
</dbReference>
<keyword evidence="14" id="KW-0460">Magnesium</keyword>
<feature type="region of interest" description="Disordered" evidence="25">
    <location>
        <begin position="209"/>
        <end position="237"/>
    </location>
</feature>
<reference evidence="28" key="2">
    <citation type="journal article" date="2019" name="IMA Fungus">
        <title>Genome sequencing and comparison of five Tilletia species to identify candidate genes for the detection of regulated species infecting wheat.</title>
        <authorList>
            <person name="Nguyen H.D.T."/>
            <person name="Sultana T."/>
            <person name="Kesanakurti P."/>
            <person name="Hambleton S."/>
        </authorList>
    </citation>
    <scope>NUCLEOTIDE SEQUENCE</scope>
    <source>
        <strain evidence="28">DAOMC 236426</strain>
    </source>
</reference>
<dbReference type="Gene3D" id="4.10.60.10">
    <property type="entry name" value="Zinc finger, CCHC-type"/>
    <property type="match status" value="1"/>
</dbReference>
<evidence type="ECO:0000256" key="7">
    <source>
        <dbReference type="ARBA" id="ARBA00022722"/>
    </source>
</evidence>
<keyword evidence="18" id="KW-0808">Transferase</keyword>
<evidence type="ECO:0000313" key="28">
    <source>
        <dbReference type="EMBL" id="KAE8243467.1"/>
    </source>
</evidence>
<keyword evidence="21" id="KW-0511">Multifunctional enzyme</keyword>
<dbReference type="GO" id="GO:0032196">
    <property type="term" value="P:transposition"/>
    <property type="evidence" value="ECO:0007669"/>
    <property type="project" value="UniProtKB-KW"/>
</dbReference>
<dbReference type="PANTHER" id="PTHR42648">
    <property type="entry name" value="TRANSPOSASE, PUTATIVE-RELATED"/>
    <property type="match status" value="1"/>
</dbReference>
<dbReference type="GO" id="GO:0003887">
    <property type="term" value="F:DNA-directed DNA polymerase activity"/>
    <property type="evidence" value="ECO:0007669"/>
    <property type="project" value="UniProtKB-KW"/>
</dbReference>
<keyword evidence="15" id="KW-0694">RNA-binding</keyword>
<proteinExistence type="predicted"/>
<evidence type="ECO:0000259" key="27">
    <source>
        <dbReference type="PROSITE" id="PS50994"/>
    </source>
</evidence>
<accession>A0A8X7MQE7</accession>
<evidence type="ECO:0000256" key="16">
    <source>
        <dbReference type="ARBA" id="ARBA00022908"/>
    </source>
</evidence>
<feature type="domain" description="Integrase catalytic" evidence="27">
    <location>
        <begin position="501"/>
        <end position="690"/>
    </location>
</feature>
<dbReference type="InterPro" id="IPR036397">
    <property type="entry name" value="RNaseH_sf"/>
</dbReference>
<evidence type="ECO:0000256" key="1">
    <source>
        <dbReference type="ARBA" id="ARBA00002180"/>
    </source>
</evidence>
<dbReference type="InterPro" id="IPR001584">
    <property type="entry name" value="Integrase_cat-core"/>
</dbReference>
<evidence type="ECO:0000256" key="2">
    <source>
        <dbReference type="ARBA" id="ARBA00022578"/>
    </source>
</evidence>